<proteinExistence type="predicted"/>
<sequence length="71" mass="8369">MTKNQKTDVIEFEHFESISNMEDLVLIQDFIKNPYLDINKVKITEFFARMGVEVNANELADAMKKYPHDFL</sequence>
<comment type="caution">
    <text evidence="1">The sequence shown here is derived from an EMBL/GenBank/DDBJ whole genome shotgun (WGS) entry which is preliminary data.</text>
</comment>
<name>A0A8T3VET8_9EURY</name>
<gene>
    <name evidence="1" type="ORF">E7Z73_04135</name>
</gene>
<dbReference type="Proteomes" id="UP000762703">
    <property type="component" value="Unassembled WGS sequence"/>
</dbReference>
<dbReference type="RefSeq" id="WP_303736572.1">
    <property type="nucleotide sequence ID" value="NZ_SUTE01000033.1"/>
</dbReference>
<accession>A0A8T3VET8</accession>
<dbReference type="EMBL" id="SUTE01000033">
    <property type="protein sequence ID" value="MBE6504925.1"/>
    <property type="molecule type" value="Genomic_DNA"/>
</dbReference>
<evidence type="ECO:0000313" key="1">
    <source>
        <dbReference type="EMBL" id="MBE6504925.1"/>
    </source>
</evidence>
<evidence type="ECO:0000313" key="2">
    <source>
        <dbReference type="Proteomes" id="UP000762703"/>
    </source>
</evidence>
<dbReference type="AlphaFoldDB" id="A0A8T3VET8"/>
<protein>
    <submittedName>
        <fullName evidence="1">Uncharacterized protein</fullName>
    </submittedName>
</protein>
<reference evidence="1" key="1">
    <citation type="submission" date="2019-04" db="EMBL/GenBank/DDBJ databases">
        <title>Evolution of Biomass-Degrading Anaerobic Consortia Revealed by Metagenomics.</title>
        <authorList>
            <person name="Peng X."/>
        </authorList>
    </citation>
    <scope>NUCLEOTIDE SEQUENCE</scope>
    <source>
        <strain evidence="1">SIG12</strain>
    </source>
</reference>
<organism evidence="1 2">
    <name type="scientific">Methanobrevibacter millerae</name>
    <dbReference type="NCBI Taxonomy" id="230361"/>
    <lineage>
        <taxon>Archaea</taxon>
        <taxon>Methanobacteriati</taxon>
        <taxon>Methanobacteriota</taxon>
        <taxon>Methanomada group</taxon>
        <taxon>Methanobacteria</taxon>
        <taxon>Methanobacteriales</taxon>
        <taxon>Methanobacteriaceae</taxon>
        <taxon>Methanobrevibacter</taxon>
    </lineage>
</organism>